<comment type="caution">
    <text evidence="9">The sequence shown here is derived from an EMBL/GenBank/DDBJ whole genome shotgun (WGS) entry which is preliminary data.</text>
</comment>
<evidence type="ECO:0000256" key="6">
    <source>
        <dbReference type="ARBA" id="ARBA00023295"/>
    </source>
</evidence>
<evidence type="ECO:0000256" key="4">
    <source>
        <dbReference type="ARBA" id="ARBA00022729"/>
    </source>
</evidence>
<dbReference type="PANTHER" id="PTHR10030">
    <property type="entry name" value="ALPHA-L-FUCOSIDASE"/>
    <property type="match status" value="1"/>
</dbReference>
<evidence type="ECO:0000313" key="10">
    <source>
        <dbReference type="Proteomes" id="UP001199816"/>
    </source>
</evidence>
<accession>A0ABS8PYJ4</accession>
<evidence type="ECO:0000256" key="2">
    <source>
        <dbReference type="ARBA" id="ARBA00007951"/>
    </source>
</evidence>
<reference evidence="9 10" key="1">
    <citation type="submission" date="2021-11" db="EMBL/GenBank/DDBJ databases">
        <title>Genomic of Niabella pedocola.</title>
        <authorList>
            <person name="Wu T."/>
        </authorList>
    </citation>
    <scope>NUCLEOTIDE SEQUENCE [LARGE SCALE GENOMIC DNA]</scope>
    <source>
        <strain evidence="9 10">JCM 31011</strain>
    </source>
</reference>
<sequence>MKKRILLSVLSMLWYSATLSAQQKEQQEDEKVKMEHAQIGITEDLKTSYKRTAHPDAQWYPQAGFGMFIHWGISSVKELDLSWPMMAGTQIGWSSNKPSQDSVDRFIAAGDFFAGHRCKLNGTCVTPNQYWEQAKDFNPGSCNPDEWVKLARDAGMQYVVLTTRHHDGFALWPSKYGDFNTRNYLGGRDFVKEFVTACRKYGLKIGLYYSGPDWHFNRAFQSFLYYGVGRDYQRVPSVDADLKIRTAVATAAEKQQHYEAVAAYIKGQVEELLTNYGKIDMIWFDGSADIPKGNEAWKHCISMERIHQLQPGIVVSPRFFGYGDYKTLEGDKSLPAVRQPGWAELCATIAEPGWGYTRAPLKSTAYVLNQLAVCRSNNANFLLNFGPTKDGVFSGEMISRLREIAGWMQQNHAAVTGAQPLDEAEQASVPATARGRHRYLFVMPPVPGKLKAPVLPLTPATVTFKTTGSVKAVTILGKNTPVPYTVSNGVIMIQVSAGLRSQNGDVIDVALK</sequence>
<evidence type="ECO:0000256" key="3">
    <source>
        <dbReference type="ARBA" id="ARBA00012662"/>
    </source>
</evidence>
<feature type="chain" id="PRO_5046230352" description="alpha-L-fucosidase" evidence="7">
    <location>
        <begin position="22"/>
        <end position="512"/>
    </location>
</feature>
<dbReference type="Gene3D" id="3.20.20.80">
    <property type="entry name" value="Glycosidases"/>
    <property type="match status" value="1"/>
</dbReference>
<dbReference type="RefSeq" id="WP_231007893.1">
    <property type="nucleotide sequence ID" value="NZ_JAJNEC010000007.1"/>
</dbReference>
<dbReference type="InterPro" id="IPR017853">
    <property type="entry name" value="GH"/>
</dbReference>
<organism evidence="9 10">
    <name type="scientific">Niabella pedocola</name>
    <dbReference type="NCBI Taxonomy" id="1752077"/>
    <lineage>
        <taxon>Bacteria</taxon>
        <taxon>Pseudomonadati</taxon>
        <taxon>Bacteroidota</taxon>
        <taxon>Chitinophagia</taxon>
        <taxon>Chitinophagales</taxon>
        <taxon>Chitinophagaceae</taxon>
        <taxon>Niabella</taxon>
    </lineage>
</organism>
<dbReference type="PRINTS" id="PR00741">
    <property type="entry name" value="GLHYDRLASE29"/>
</dbReference>
<dbReference type="Pfam" id="PF01120">
    <property type="entry name" value="Alpha_L_fucos"/>
    <property type="match status" value="1"/>
</dbReference>
<comment type="similarity">
    <text evidence="2">Belongs to the glycosyl hydrolase 29 family.</text>
</comment>
<gene>
    <name evidence="9" type="ORF">LQ567_21675</name>
</gene>
<dbReference type="EMBL" id="JAJNEC010000007">
    <property type="protein sequence ID" value="MCD2425408.1"/>
    <property type="molecule type" value="Genomic_DNA"/>
</dbReference>
<protein>
    <recommendedName>
        <fullName evidence="3">alpha-L-fucosidase</fullName>
        <ecNumber evidence="3">3.2.1.51</ecNumber>
    </recommendedName>
</protein>
<keyword evidence="4 7" id="KW-0732">Signal</keyword>
<proteinExistence type="inferred from homology"/>
<dbReference type="InterPro" id="IPR057739">
    <property type="entry name" value="Glyco_hydro_29_N"/>
</dbReference>
<keyword evidence="10" id="KW-1185">Reference proteome</keyword>
<comment type="function">
    <text evidence="1">Alpha-L-fucosidase is responsible for hydrolyzing the alpha-1,6-linked fucose joined to the reducing-end N-acetylglucosamine of the carbohydrate moieties of glycoproteins.</text>
</comment>
<dbReference type="SMART" id="SM00812">
    <property type="entry name" value="Alpha_L_fucos"/>
    <property type="match status" value="1"/>
</dbReference>
<dbReference type="Proteomes" id="UP001199816">
    <property type="component" value="Unassembled WGS sequence"/>
</dbReference>
<keyword evidence="5" id="KW-0378">Hydrolase</keyword>
<evidence type="ECO:0000256" key="1">
    <source>
        <dbReference type="ARBA" id="ARBA00004071"/>
    </source>
</evidence>
<name>A0ABS8PYJ4_9BACT</name>
<dbReference type="SUPFAM" id="SSF51445">
    <property type="entry name" value="(Trans)glycosidases"/>
    <property type="match status" value="1"/>
</dbReference>
<dbReference type="InterPro" id="IPR016286">
    <property type="entry name" value="FUC_metazoa-typ"/>
</dbReference>
<dbReference type="PANTHER" id="PTHR10030:SF37">
    <property type="entry name" value="ALPHA-L-FUCOSIDASE-RELATED"/>
    <property type="match status" value="1"/>
</dbReference>
<evidence type="ECO:0000259" key="8">
    <source>
        <dbReference type="Pfam" id="PF01120"/>
    </source>
</evidence>
<feature type="signal peptide" evidence="7">
    <location>
        <begin position="1"/>
        <end position="21"/>
    </location>
</feature>
<evidence type="ECO:0000256" key="5">
    <source>
        <dbReference type="ARBA" id="ARBA00022801"/>
    </source>
</evidence>
<evidence type="ECO:0000256" key="7">
    <source>
        <dbReference type="SAM" id="SignalP"/>
    </source>
</evidence>
<keyword evidence="6" id="KW-0326">Glycosidase</keyword>
<evidence type="ECO:0000313" key="9">
    <source>
        <dbReference type="EMBL" id="MCD2425408.1"/>
    </source>
</evidence>
<feature type="domain" description="Glycoside hydrolase family 29 N-terminal" evidence="8">
    <location>
        <begin position="51"/>
        <end position="411"/>
    </location>
</feature>
<dbReference type="InterPro" id="IPR000933">
    <property type="entry name" value="Glyco_hydro_29"/>
</dbReference>
<dbReference type="EC" id="3.2.1.51" evidence="3"/>